<evidence type="ECO:0000256" key="1">
    <source>
        <dbReference type="SAM" id="Phobius"/>
    </source>
</evidence>
<dbReference type="EMBL" id="AAOA02000002">
    <property type="protein sequence ID" value="EAQ97549.1"/>
    <property type="molecule type" value="Genomic_DNA"/>
</dbReference>
<keyword evidence="1" id="KW-1133">Transmembrane helix</keyword>
<feature type="transmembrane region" description="Helical" evidence="1">
    <location>
        <begin position="12"/>
        <end position="33"/>
    </location>
</feature>
<organism evidence="2 3">
    <name type="scientific">Congregibacter litoralis KT71</name>
    <dbReference type="NCBI Taxonomy" id="314285"/>
    <lineage>
        <taxon>Bacteria</taxon>
        <taxon>Pseudomonadati</taxon>
        <taxon>Pseudomonadota</taxon>
        <taxon>Gammaproteobacteria</taxon>
        <taxon>Cellvibrionales</taxon>
        <taxon>Halieaceae</taxon>
        <taxon>Congregibacter</taxon>
    </lineage>
</organism>
<dbReference type="eggNOG" id="ENOG5033FH7">
    <property type="taxonomic scope" value="Bacteria"/>
</dbReference>
<dbReference type="Proteomes" id="UP000019205">
    <property type="component" value="Chromosome"/>
</dbReference>
<accession>A4A907</accession>
<evidence type="ECO:0000313" key="3">
    <source>
        <dbReference type="Proteomes" id="UP000019205"/>
    </source>
</evidence>
<proteinExistence type="predicted"/>
<sequence length="240" mass="27463">MTKPDSIKWPKLFAESIAIVASILLAFAIDAWWDEQKERRYEKDSLLGFNAEYDEHFKDISRQIDFHEQLLRGIATLLEACAVGSYEENSVSIDDAVWASLVPVTTDLGSSVRDSLINAGRIEIISDIELRKKLADWDRYLDELTDTQLASADLVREQLLPFYSKHGIGLAHGNNGKDGTPWPRATKPSNPDSEAFTQLFKDRAYCTTLEYRYANMNHTLDEYRYVLEAIEEIQRLLEKP</sequence>
<name>A4A907_9GAMM</name>
<dbReference type="HOGENOM" id="CLU_1154871_0_0_6"/>
<dbReference type="AlphaFoldDB" id="A4A907"/>
<dbReference type="RefSeq" id="WP_008293325.1">
    <property type="nucleotide sequence ID" value="NZ_CM002299.1"/>
</dbReference>
<reference evidence="2 3" key="2">
    <citation type="journal article" date="2009" name="PLoS ONE">
        <title>The photosynthetic apparatus and its regulation in the aerobic gammaproteobacterium Congregibacter litoralis gen. nov., sp. nov.</title>
        <authorList>
            <person name="Spring S."/>
            <person name="Lunsdorf H."/>
            <person name="Fuchs B.M."/>
            <person name="Tindall B.J."/>
        </authorList>
    </citation>
    <scope>NUCLEOTIDE SEQUENCE [LARGE SCALE GENOMIC DNA]</scope>
    <source>
        <strain evidence="2">KT71</strain>
    </source>
</reference>
<dbReference type="STRING" id="314285.KT71_04550"/>
<keyword evidence="1" id="KW-0472">Membrane</keyword>
<keyword evidence="3" id="KW-1185">Reference proteome</keyword>
<reference evidence="2 3" key="1">
    <citation type="journal article" date="2007" name="Proc. Natl. Acad. Sci. U.S.A.">
        <title>Characterization of a marine gammaproteobacterium capable of aerobic anoxygenic photosynthesis.</title>
        <authorList>
            <person name="Fuchs B.M."/>
            <person name="Spring S."/>
            <person name="Teeling H."/>
            <person name="Quast C."/>
            <person name="Wulf J."/>
            <person name="Schattenhofer M."/>
            <person name="Yan S."/>
            <person name="Ferriera S."/>
            <person name="Johnson J."/>
            <person name="Glockner F.O."/>
            <person name="Amann R."/>
        </authorList>
    </citation>
    <scope>NUCLEOTIDE SEQUENCE [LARGE SCALE GENOMIC DNA]</scope>
    <source>
        <strain evidence="2">KT71</strain>
    </source>
</reference>
<comment type="caution">
    <text evidence="2">The sequence shown here is derived from an EMBL/GenBank/DDBJ whole genome shotgun (WGS) entry which is preliminary data.</text>
</comment>
<keyword evidence="1" id="KW-0812">Transmembrane</keyword>
<protein>
    <submittedName>
        <fullName evidence="2">Uncharacterized protein</fullName>
    </submittedName>
</protein>
<gene>
    <name evidence="2" type="ORF">KT71_04550</name>
</gene>
<dbReference type="OrthoDB" id="821805at2"/>
<evidence type="ECO:0000313" key="2">
    <source>
        <dbReference type="EMBL" id="EAQ97549.1"/>
    </source>
</evidence>